<dbReference type="InterPro" id="IPR014710">
    <property type="entry name" value="RmlC-like_jellyroll"/>
</dbReference>
<dbReference type="GeneID" id="99986350"/>
<organism evidence="3 4">
    <name type="scientific">Roseivirga pacifica</name>
    <dbReference type="NCBI Taxonomy" id="1267423"/>
    <lineage>
        <taxon>Bacteria</taxon>
        <taxon>Pseudomonadati</taxon>
        <taxon>Bacteroidota</taxon>
        <taxon>Cytophagia</taxon>
        <taxon>Cytophagales</taxon>
        <taxon>Roseivirgaceae</taxon>
        <taxon>Roseivirga</taxon>
    </lineage>
</organism>
<sequence>MHMEIGEILDNIYPLSDLSKEKLISHISEVVLPKRHLLIKNDRIEHKLYFVKKGIVRAYTTKDDTEITFWFGKEGDTVVSMNSYINQQFGYENIELLEDCTLYALSSSRLQELFTQDIEVANWGRKFAELELIKTESQFINRQLRSAKERYEELLSTKPDLINRVQVGHIASYLGITPVSLSRIRAQLK</sequence>
<evidence type="ECO:0000313" key="3">
    <source>
        <dbReference type="EMBL" id="SEW07698.1"/>
    </source>
</evidence>
<reference evidence="4" key="1">
    <citation type="submission" date="2016-10" db="EMBL/GenBank/DDBJ databases">
        <authorList>
            <person name="Varghese N."/>
            <person name="Submissions S."/>
        </authorList>
    </citation>
    <scope>NUCLEOTIDE SEQUENCE [LARGE SCALE GENOMIC DNA]</scope>
    <source>
        <strain evidence="4">CGMCC 1.12402</strain>
    </source>
</reference>
<dbReference type="InterPro" id="IPR018490">
    <property type="entry name" value="cNMP-bd_dom_sf"/>
</dbReference>
<dbReference type="CDD" id="cd00038">
    <property type="entry name" value="CAP_ED"/>
    <property type="match status" value="1"/>
</dbReference>
<evidence type="ECO:0000313" key="4">
    <source>
        <dbReference type="Proteomes" id="UP000199437"/>
    </source>
</evidence>
<dbReference type="Pfam" id="PF00027">
    <property type="entry name" value="cNMP_binding"/>
    <property type="match status" value="1"/>
</dbReference>
<gene>
    <name evidence="3" type="ORF">SAMN05216290_1626</name>
</gene>
<feature type="coiled-coil region" evidence="1">
    <location>
        <begin position="130"/>
        <end position="157"/>
    </location>
</feature>
<dbReference type="GO" id="GO:0016301">
    <property type="term" value="F:kinase activity"/>
    <property type="evidence" value="ECO:0007669"/>
    <property type="project" value="UniProtKB-KW"/>
</dbReference>
<dbReference type="RefSeq" id="WP_222843607.1">
    <property type="nucleotide sequence ID" value="NZ_FOIR01000001.1"/>
</dbReference>
<protein>
    <submittedName>
        <fullName evidence="3">cAMP-binding domain of CRP or a regulatory subunit of cAMP-dependent protein kinases</fullName>
    </submittedName>
</protein>
<keyword evidence="1" id="KW-0175">Coiled coil</keyword>
<accession>A0A1I0P062</accession>
<proteinExistence type="predicted"/>
<dbReference type="STRING" id="1267423.SAMN05216290_1626"/>
<keyword evidence="4" id="KW-1185">Reference proteome</keyword>
<keyword evidence="3" id="KW-0418">Kinase</keyword>
<dbReference type="Proteomes" id="UP000199437">
    <property type="component" value="Unassembled WGS sequence"/>
</dbReference>
<dbReference type="SUPFAM" id="SSF51206">
    <property type="entry name" value="cAMP-binding domain-like"/>
    <property type="match status" value="1"/>
</dbReference>
<dbReference type="InterPro" id="IPR000595">
    <property type="entry name" value="cNMP-bd_dom"/>
</dbReference>
<dbReference type="AlphaFoldDB" id="A0A1I0P062"/>
<evidence type="ECO:0000256" key="1">
    <source>
        <dbReference type="SAM" id="Coils"/>
    </source>
</evidence>
<dbReference type="Gene3D" id="2.60.120.10">
    <property type="entry name" value="Jelly Rolls"/>
    <property type="match status" value="1"/>
</dbReference>
<evidence type="ECO:0000259" key="2">
    <source>
        <dbReference type="Pfam" id="PF00027"/>
    </source>
</evidence>
<keyword evidence="3" id="KW-0808">Transferase</keyword>
<feature type="domain" description="Cyclic nucleotide-binding" evidence="2">
    <location>
        <begin position="30"/>
        <end position="117"/>
    </location>
</feature>
<name>A0A1I0P062_9BACT</name>
<dbReference type="EMBL" id="FOIR01000001">
    <property type="protein sequence ID" value="SEW07698.1"/>
    <property type="molecule type" value="Genomic_DNA"/>
</dbReference>